<dbReference type="PANTHER" id="PTHR31234:SF4">
    <property type="entry name" value="EXPRESSED PROTEIN"/>
    <property type="match status" value="1"/>
</dbReference>
<evidence type="ECO:0000313" key="7">
    <source>
        <dbReference type="EMBL" id="EPS74475.1"/>
    </source>
</evidence>
<dbReference type="EMBL" id="AUSU01000060">
    <property type="protein sequence ID" value="EPS74475.1"/>
    <property type="molecule type" value="Genomic_DNA"/>
</dbReference>
<dbReference type="Pfam" id="PF03168">
    <property type="entry name" value="LEA_2"/>
    <property type="match status" value="1"/>
</dbReference>
<protein>
    <recommendedName>
        <fullName evidence="6">Late embryogenesis abundant protein LEA-2 subgroup domain-containing protein</fullName>
    </recommendedName>
</protein>
<evidence type="ECO:0000256" key="5">
    <source>
        <dbReference type="SAM" id="Phobius"/>
    </source>
</evidence>
<feature type="non-terminal residue" evidence="7">
    <location>
        <position position="1"/>
    </location>
</feature>
<accession>S8D4Z6</accession>
<dbReference type="InterPro" id="IPR004864">
    <property type="entry name" value="LEA_2"/>
</dbReference>
<keyword evidence="8" id="KW-1185">Reference proteome</keyword>
<evidence type="ECO:0000256" key="1">
    <source>
        <dbReference type="ARBA" id="ARBA00004167"/>
    </source>
</evidence>
<proteinExistence type="predicted"/>
<dbReference type="GO" id="GO:0098542">
    <property type="term" value="P:defense response to other organism"/>
    <property type="evidence" value="ECO:0007669"/>
    <property type="project" value="InterPro"/>
</dbReference>
<evidence type="ECO:0000259" key="6">
    <source>
        <dbReference type="Pfam" id="PF03168"/>
    </source>
</evidence>
<dbReference type="AlphaFoldDB" id="S8D4Z6"/>
<keyword evidence="4 5" id="KW-0472">Membrane</keyword>
<dbReference type="Gene3D" id="2.60.40.1820">
    <property type="match status" value="1"/>
</dbReference>
<dbReference type="GO" id="GO:0016020">
    <property type="term" value="C:membrane"/>
    <property type="evidence" value="ECO:0007669"/>
    <property type="project" value="UniProtKB-SubCell"/>
</dbReference>
<comment type="caution">
    <text evidence="7">The sequence shown here is derived from an EMBL/GenBank/DDBJ whole genome shotgun (WGS) entry which is preliminary data.</text>
</comment>
<dbReference type="InterPro" id="IPR044839">
    <property type="entry name" value="NDR1-like"/>
</dbReference>
<evidence type="ECO:0000313" key="8">
    <source>
        <dbReference type="Proteomes" id="UP000015453"/>
    </source>
</evidence>
<feature type="transmembrane region" description="Helical" evidence="5">
    <location>
        <begin position="39"/>
        <end position="58"/>
    </location>
</feature>
<evidence type="ECO:0000256" key="4">
    <source>
        <dbReference type="ARBA" id="ARBA00023136"/>
    </source>
</evidence>
<dbReference type="SUPFAM" id="SSF117070">
    <property type="entry name" value="LEA14-like"/>
    <property type="match status" value="1"/>
</dbReference>
<reference evidence="7 8" key="1">
    <citation type="journal article" date="2013" name="BMC Genomics">
        <title>The miniature genome of a carnivorous plant Genlisea aurea contains a low number of genes and short non-coding sequences.</title>
        <authorList>
            <person name="Leushkin E.V."/>
            <person name="Sutormin R.A."/>
            <person name="Nabieva E.R."/>
            <person name="Penin A.A."/>
            <person name="Kondrashov A.S."/>
            <person name="Logacheva M.D."/>
        </authorList>
    </citation>
    <scope>NUCLEOTIDE SEQUENCE [LARGE SCALE GENOMIC DNA]</scope>
</reference>
<gene>
    <name evidence="7" type="ORF">M569_00286</name>
</gene>
<evidence type="ECO:0000256" key="3">
    <source>
        <dbReference type="ARBA" id="ARBA00022989"/>
    </source>
</evidence>
<feature type="non-terminal residue" evidence="7">
    <location>
        <position position="211"/>
    </location>
</feature>
<comment type="subcellular location">
    <subcellularLocation>
        <location evidence="1">Membrane</location>
        <topology evidence="1">Single-pass membrane protein</topology>
    </subcellularLocation>
</comment>
<dbReference type="Proteomes" id="UP000015453">
    <property type="component" value="Unassembled WGS sequence"/>
</dbReference>
<feature type="domain" description="Late embryogenesis abundant protein LEA-2 subgroup" evidence="6">
    <location>
        <begin position="91"/>
        <end position="186"/>
    </location>
</feature>
<organism evidence="7 8">
    <name type="scientific">Genlisea aurea</name>
    <dbReference type="NCBI Taxonomy" id="192259"/>
    <lineage>
        <taxon>Eukaryota</taxon>
        <taxon>Viridiplantae</taxon>
        <taxon>Streptophyta</taxon>
        <taxon>Embryophyta</taxon>
        <taxon>Tracheophyta</taxon>
        <taxon>Spermatophyta</taxon>
        <taxon>Magnoliopsida</taxon>
        <taxon>eudicotyledons</taxon>
        <taxon>Gunneridae</taxon>
        <taxon>Pentapetalae</taxon>
        <taxon>asterids</taxon>
        <taxon>lamiids</taxon>
        <taxon>Lamiales</taxon>
        <taxon>Lentibulariaceae</taxon>
        <taxon>Genlisea</taxon>
    </lineage>
</organism>
<sequence>SFQQPLLPEPHILPSSEYLVVIPPPPRRHRLLTRRGRRCLVGCATTLLFLAAAAYLFWPYDPSISVVRLHLDRLRFHRLPKFSVDLTLDVTLRVWNGDFYSLSYDSLVVGVGYRGRRLGFVTSSNGSVAARATSYLNATVELDHVQILSDVILLIEDLAKGAVALDTESEITGKLGLFLFDLPIKTRVECEVVVNTRNQSITKQSCYPEVS</sequence>
<evidence type="ECO:0000256" key="2">
    <source>
        <dbReference type="ARBA" id="ARBA00022692"/>
    </source>
</evidence>
<dbReference type="PANTHER" id="PTHR31234">
    <property type="entry name" value="LATE EMBRYOGENESIS ABUNDANT (LEA) HYDROXYPROLINE-RICH GLYCOPROTEIN FAMILY"/>
    <property type="match status" value="1"/>
</dbReference>
<name>S8D4Z6_9LAMI</name>
<keyword evidence="2 5" id="KW-0812">Transmembrane</keyword>
<keyword evidence="3 5" id="KW-1133">Transmembrane helix</keyword>
<dbReference type="OrthoDB" id="1414122at2759"/>